<evidence type="ECO:0000313" key="2">
    <source>
        <dbReference type="EMBL" id="RMX58626.1"/>
    </source>
</evidence>
<name>A0A3M6UY55_POCDA</name>
<feature type="compositionally biased region" description="Basic residues" evidence="1">
    <location>
        <begin position="82"/>
        <end position="108"/>
    </location>
</feature>
<gene>
    <name evidence="2" type="ORF">pdam_00006454</name>
</gene>
<feature type="region of interest" description="Disordered" evidence="1">
    <location>
        <begin position="55"/>
        <end position="119"/>
    </location>
</feature>
<protein>
    <submittedName>
        <fullName evidence="2">Uncharacterized protein</fullName>
    </submittedName>
</protein>
<dbReference type="OrthoDB" id="5965662at2759"/>
<evidence type="ECO:0000256" key="1">
    <source>
        <dbReference type="SAM" id="MobiDB-lite"/>
    </source>
</evidence>
<dbReference type="Proteomes" id="UP000275408">
    <property type="component" value="Unassembled WGS sequence"/>
</dbReference>
<dbReference type="EMBL" id="RCHS01000482">
    <property type="protein sequence ID" value="RMX58626.1"/>
    <property type="molecule type" value="Genomic_DNA"/>
</dbReference>
<evidence type="ECO:0000313" key="3">
    <source>
        <dbReference type="Proteomes" id="UP000275408"/>
    </source>
</evidence>
<accession>A0A3M6UY55</accession>
<proteinExistence type="predicted"/>
<comment type="caution">
    <text evidence="2">The sequence shown here is derived from an EMBL/GenBank/DDBJ whole genome shotgun (WGS) entry which is preliminary data.</text>
</comment>
<keyword evidence="3" id="KW-1185">Reference proteome</keyword>
<dbReference type="AlphaFoldDB" id="A0A3M6UY55"/>
<organism evidence="2 3">
    <name type="scientific">Pocillopora damicornis</name>
    <name type="common">Cauliflower coral</name>
    <name type="synonym">Millepora damicornis</name>
    <dbReference type="NCBI Taxonomy" id="46731"/>
    <lineage>
        <taxon>Eukaryota</taxon>
        <taxon>Metazoa</taxon>
        <taxon>Cnidaria</taxon>
        <taxon>Anthozoa</taxon>
        <taxon>Hexacorallia</taxon>
        <taxon>Scleractinia</taxon>
        <taxon>Astrocoeniina</taxon>
        <taxon>Pocilloporidae</taxon>
        <taxon>Pocillopora</taxon>
    </lineage>
</organism>
<sequence>MVLQRCLACNLLITGSSKSCVCGHVFEDTSRHIGGKRYSEYRAMLYSRLEFKRQKREARESKKAKAYQQEPSMKHKEQKAVTTKKSHFKPARRRTIRKRNSAKGKIGRRSSSIVKQHPVKSTEVPKELLSRFPVALKEINRRLLGQNMVWIALCS</sequence>
<reference evidence="2 3" key="1">
    <citation type="journal article" date="2018" name="Sci. Rep.">
        <title>Comparative analysis of the Pocillopora damicornis genome highlights role of immune system in coral evolution.</title>
        <authorList>
            <person name="Cunning R."/>
            <person name="Bay R.A."/>
            <person name="Gillette P."/>
            <person name="Baker A.C."/>
            <person name="Traylor-Knowles N."/>
        </authorList>
    </citation>
    <scope>NUCLEOTIDE SEQUENCE [LARGE SCALE GENOMIC DNA]</scope>
    <source>
        <strain evidence="2">RSMAS</strain>
        <tissue evidence="2">Whole animal</tissue>
    </source>
</reference>